<dbReference type="PROSITE" id="PS50878">
    <property type="entry name" value="RT_POL"/>
    <property type="match status" value="1"/>
</dbReference>
<protein>
    <recommendedName>
        <fullName evidence="1">Reverse transcriptase domain-containing protein</fullName>
    </recommendedName>
</protein>
<dbReference type="InterPro" id="IPR021109">
    <property type="entry name" value="Peptidase_aspartic_dom_sf"/>
</dbReference>
<feature type="domain" description="Reverse transcriptase" evidence="1">
    <location>
        <begin position="343"/>
        <end position="522"/>
    </location>
</feature>
<dbReference type="Proteomes" id="UP000235145">
    <property type="component" value="Unassembled WGS sequence"/>
</dbReference>
<keyword evidence="3" id="KW-1185">Reference proteome</keyword>
<dbReference type="PANTHER" id="PTHR24559">
    <property type="entry name" value="TRANSPOSON TY3-I GAG-POL POLYPROTEIN"/>
    <property type="match status" value="1"/>
</dbReference>
<evidence type="ECO:0000313" key="3">
    <source>
        <dbReference type="Proteomes" id="UP000235145"/>
    </source>
</evidence>
<evidence type="ECO:0000313" key="2">
    <source>
        <dbReference type="EMBL" id="KAJ0192029.1"/>
    </source>
</evidence>
<comment type="caution">
    <text evidence="2">The sequence shown here is derived from an EMBL/GenBank/DDBJ whole genome shotgun (WGS) entry which is preliminary data.</text>
</comment>
<dbReference type="AlphaFoldDB" id="A0A9R1URN1"/>
<dbReference type="InterPro" id="IPR043502">
    <property type="entry name" value="DNA/RNA_pol_sf"/>
</dbReference>
<sequence>MEIEGAFDTSKCADEDKVIYAATMLKGEEIHWWGMVKEVKGREEAKNMSWDEFLIIFKEKFCPRTTIKQLEEEFLRLEQENMTVREYTIKFTEKARFAEFYVSTKERRVERYIWGLRTAIHEFVQIQKPGTFQSAVDAAEGRYYEKNRQGEDRALGKRKWDGTNNDSRKGNTSGSFVSTTFYKNLGRNAKTLERALEIETADDHWVLVREEYDDCSIEIEGGVVPLKLLPIALGDFDIVIGMDWLSANQAIIDCENRIVQVWVPEKGMAYVLDAKQDKPEITHIPVVCEFQDVLSDDLASLPPDKQVDFRIDLTPRVAPIARAPYRLAPTEMKELMAQLQDLLDKGFIRPSTSLWGAPVLFVKKKDGTMRMCIDYRELNNVTIKNRYPLPRIDDLFDQLQGESYFSKIDLRSGYHQLKVREEDVSKTTFRTRYGHYEFLVMSFGLTSAPAAFMDLMNQVCKPYLDNFVIVFIDDILIYSKRKADHEQHLRLTLSLLRKEKLFAKFSKCEFWLREDQFLGHVVNEHGIKVDPTKIEFEWKPEQDNAFNVLKEKLSGASVLSLPEGNDGFVVYSDASKLGLGCGLMQNGKKDLNMRKQRWMELLKDYDCEIFYHPGKANVVADALSRKERREPPKIRMMKMNVTTILLEDLRKSQEEASKEEKWKSEGVVGVIQSLEKDSRGLKCFQGRVWVPRVGEDIAYFVERYLTCLKLKAEHQRPYGQLQSMEIPVWKWDHIIMDFVTKLPRTPKGYDAIWVVVDRLTKSAHFLPIKET</sequence>
<dbReference type="InterPro" id="IPR012337">
    <property type="entry name" value="RNaseH-like_sf"/>
</dbReference>
<dbReference type="Gene3D" id="3.30.70.270">
    <property type="match status" value="1"/>
</dbReference>
<gene>
    <name evidence="2" type="ORF">LSAT_V11C800409330</name>
</gene>
<accession>A0A9R1URN1</accession>
<dbReference type="Gene3D" id="3.10.10.10">
    <property type="entry name" value="HIV Type 1 Reverse Transcriptase, subunit A, domain 1"/>
    <property type="match status" value="1"/>
</dbReference>
<dbReference type="InterPro" id="IPR036397">
    <property type="entry name" value="RNaseH_sf"/>
</dbReference>
<dbReference type="EMBL" id="NBSK02000008">
    <property type="protein sequence ID" value="KAJ0192029.1"/>
    <property type="molecule type" value="Genomic_DNA"/>
</dbReference>
<dbReference type="Gene3D" id="2.40.70.10">
    <property type="entry name" value="Acid Proteases"/>
    <property type="match status" value="1"/>
</dbReference>
<dbReference type="PANTHER" id="PTHR24559:SF427">
    <property type="entry name" value="RNA-DIRECTED DNA POLYMERASE"/>
    <property type="match status" value="1"/>
</dbReference>
<dbReference type="SUPFAM" id="SSF53098">
    <property type="entry name" value="Ribonuclease H-like"/>
    <property type="match status" value="1"/>
</dbReference>
<dbReference type="Pfam" id="PF00078">
    <property type="entry name" value="RVT_1"/>
    <property type="match status" value="1"/>
</dbReference>
<dbReference type="SUPFAM" id="SSF56672">
    <property type="entry name" value="DNA/RNA polymerases"/>
    <property type="match status" value="1"/>
</dbReference>
<dbReference type="InterPro" id="IPR043128">
    <property type="entry name" value="Rev_trsase/Diguanyl_cyclase"/>
</dbReference>
<dbReference type="Pfam" id="PF08284">
    <property type="entry name" value="RVP_2"/>
    <property type="match status" value="1"/>
</dbReference>
<dbReference type="InterPro" id="IPR000477">
    <property type="entry name" value="RT_dom"/>
</dbReference>
<dbReference type="InterPro" id="IPR005162">
    <property type="entry name" value="Retrotrans_gag_dom"/>
</dbReference>
<evidence type="ECO:0000259" key="1">
    <source>
        <dbReference type="PROSITE" id="PS50878"/>
    </source>
</evidence>
<dbReference type="InterPro" id="IPR041577">
    <property type="entry name" value="RT_RNaseH_2"/>
</dbReference>
<dbReference type="CDD" id="cd00303">
    <property type="entry name" value="retropepsin_like"/>
    <property type="match status" value="1"/>
</dbReference>
<name>A0A9R1URN1_LACSA</name>
<organism evidence="2 3">
    <name type="scientific">Lactuca sativa</name>
    <name type="common">Garden lettuce</name>
    <dbReference type="NCBI Taxonomy" id="4236"/>
    <lineage>
        <taxon>Eukaryota</taxon>
        <taxon>Viridiplantae</taxon>
        <taxon>Streptophyta</taxon>
        <taxon>Embryophyta</taxon>
        <taxon>Tracheophyta</taxon>
        <taxon>Spermatophyta</taxon>
        <taxon>Magnoliopsida</taxon>
        <taxon>eudicotyledons</taxon>
        <taxon>Gunneridae</taxon>
        <taxon>Pentapetalae</taxon>
        <taxon>asterids</taxon>
        <taxon>campanulids</taxon>
        <taxon>Asterales</taxon>
        <taxon>Asteraceae</taxon>
        <taxon>Cichorioideae</taxon>
        <taxon>Cichorieae</taxon>
        <taxon>Lactucinae</taxon>
        <taxon>Lactuca</taxon>
    </lineage>
</organism>
<reference evidence="2 3" key="1">
    <citation type="journal article" date="2017" name="Nat. Commun.">
        <title>Genome assembly with in vitro proximity ligation data and whole-genome triplication in lettuce.</title>
        <authorList>
            <person name="Reyes-Chin-Wo S."/>
            <person name="Wang Z."/>
            <person name="Yang X."/>
            <person name="Kozik A."/>
            <person name="Arikit S."/>
            <person name="Song C."/>
            <person name="Xia L."/>
            <person name="Froenicke L."/>
            <person name="Lavelle D.O."/>
            <person name="Truco M.J."/>
            <person name="Xia R."/>
            <person name="Zhu S."/>
            <person name="Xu C."/>
            <person name="Xu H."/>
            <person name="Xu X."/>
            <person name="Cox K."/>
            <person name="Korf I."/>
            <person name="Meyers B.C."/>
            <person name="Michelmore R.W."/>
        </authorList>
    </citation>
    <scope>NUCLEOTIDE SEQUENCE [LARGE SCALE GENOMIC DNA]</scope>
    <source>
        <strain evidence="3">cv. Salinas</strain>
        <tissue evidence="2">Seedlings</tissue>
    </source>
</reference>
<dbReference type="InterPro" id="IPR053134">
    <property type="entry name" value="RNA-dir_DNA_polymerase"/>
</dbReference>
<proteinExistence type="predicted"/>
<dbReference type="Pfam" id="PF03732">
    <property type="entry name" value="Retrotrans_gag"/>
    <property type="match status" value="1"/>
</dbReference>
<dbReference type="CDD" id="cd01647">
    <property type="entry name" value="RT_LTR"/>
    <property type="match status" value="1"/>
</dbReference>
<dbReference type="Gene3D" id="3.30.420.10">
    <property type="entry name" value="Ribonuclease H-like superfamily/Ribonuclease H"/>
    <property type="match status" value="1"/>
</dbReference>
<dbReference type="GO" id="GO:0003676">
    <property type="term" value="F:nucleic acid binding"/>
    <property type="evidence" value="ECO:0007669"/>
    <property type="project" value="InterPro"/>
</dbReference>
<dbReference type="Pfam" id="PF17919">
    <property type="entry name" value="RT_RNaseH_2"/>
    <property type="match status" value="1"/>
</dbReference>